<dbReference type="OrthoDB" id="6612291at2759"/>
<proteinExistence type="predicted"/>
<keyword evidence="2" id="KW-0813">Transport</keyword>
<dbReference type="PRINTS" id="PR00171">
    <property type="entry name" value="SUGRTRNSPORT"/>
</dbReference>
<dbReference type="SUPFAM" id="SSF103473">
    <property type="entry name" value="MFS general substrate transporter"/>
    <property type="match status" value="1"/>
</dbReference>
<dbReference type="KEGG" id="mzt:108729569"/>
<keyword evidence="6" id="KW-1133">Transmembrane helix</keyword>
<dbReference type="FunFam" id="1.20.1250.20:FF:000218">
    <property type="entry name" value="facilitated trehalose transporter Tret1"/>
    <property type="match status" value="1"/>
</dbReference>
<organism evidence="10 11">
    <name type="scientific">Mycetomoellerius zeteki</name>
    <dbReference type="NCBI Taxonomy" id="64791"/>
    <lineage>
        <taxon>Eukaryota</taxon>
        <taxon>Metazoa</taxon>
        <taxon>Ecdysozoa</taxon>
        <taxon>Arthropoda</taxon>
        <taxon>Hexapoda</taxon>
        <taxon>Insecta</taxon>
        <taxon>Pterygota</taxon>
        <taxon>Neoptera</taxon>
        <taxon>Endopterygota</taxon>
        <taxon>Hymenoptera</taxon>
        <taxon>Apocrita</taxon>
        <taxon>Aculeata</taxon>
        <taxon>Formicoidea</taxon>
        <taxon>Formicidae</taxon>
        <taxon>Myrmicinae</taxon>
        <taxon>Mycetomoellerius</taxon>
    </lineage>
</organism>
<keyword evidence="7" id="KW-0472">Membrane</keyword>
<evidence type="ECO:0000256" key="2">
    <source>
        <dbReference type="ARBA" id="ARBA00022448"/>
    </source>
</evidence>
<sequence length="508" mass="57376">MKMNDYDIPDTKFKLHLRQLLTILGQLIGICVTGMSFGYSAILLPQLNKISINNNESLFESADADHFGVLSTDQESWIAAATLLPIAPGCWTGGFMAEKLGRKTSVMLIFPVYLIGWLIVGFANSIEVLIAGSFLSGYCVGVLAPIYSIYVSETSDPLLRGILLGAGNLTLSIGILACHAMGTWLHWRTTAYICGVLPVICWIVSAYSQESPLWLLRKGKIEEAKRSWIYLRGKESLEEFSLLETTRLAEISGKKIKERSLLQSLRKMWTSRYFLKPLRIVCLYFFIMQFSGSNVMIFYCVEMLMDVSNSPHAYLVMLIIDTIRLIFAILMCVLLKTCRRRTVTFMSCYGTAIIMLSLSVCLTFGIGKPWSFVILLIIYIILLSLGLTTLPWMLCGELFPRKYCEFGSGLATSFNYMCMFVVIKTMPFMMEFMTPEGTFAVYGFATLIGSSVLYFILPETKNKTLQEIQIYFDKKCYTPKAQNVDVPFDECVSSEKDDELDKKMLINE</sequence>
<reference evidence="10 11" key="1">
    <citation type="submission" date="2015-09" db="EMBL/GenBank/DDBJ databases">
        <title>Trachymyrmex zeteki WGS genome.</title>
        <authorList>
            <person name="Nygaard S."/>
            <person name="Hu H."/>
            <person name="Boomsma J."/>
            <person name="Zhang G."/>
        </authorList>
    </citation>
    <scope>NUCLEOTIDE SEQUENCE [LARGE SCALE GENOMIC DNA]</scope>
    <source>
        <strain evidence="10">Tzet28-1</strain>
        <tissue evidence="10">Whole body</tissue>
    </source>
</reference>
<dbReference type="PROSITE" id="PS50850">
    <property type="entry name" value="MFS"/>
    <property type="match status" value="1"/>
</dbReference>
<evidence type="ECO:0000313" key="10">
    <source>
        <dbReference type="EMBL" id="KYQ47773.1"/>
    </source>
</evidence>
<dbReference type="InterPro" id="IPR050549">
    <property type="entry name" value="MFS_Trehalose_Transporter"/>
</dbReference>
<accession>A0A151WIS8</accession>
<comment type="subcellular location">
    <subcellularLocation>
        <location evidence="1">Cell membrane</location>
        <topology evidence="1">Multi-pass membrane protein</topology>
    </subcellularLocation>
</comment>
<evidence type="ECO:0000256" key="6">
    <source>
        <dbReference type="ARBA" id="ARBA00022989"/>
    </source>
</evidence>
<evidence type="ECO:0000256" key="1">
    <source>
        <dbReference type="ARBA" id="ARBA00004651"/>
    </source>
</evidence>
<evidence type="ECO:0000256" key="4">
    <source>
        <dbReference type="ARBA" id="ARBA00022597"/>
    </source>
</evidence>
<dbReference type="InterPro" id="IPR005828">
    <property type="entry name" value="MFS_sugar_transport-like"/>
</dbReference>
<dbReference type="Pfam" id="PF00083">
    <property type="entry name" value="Sugar_tr"/>
    <property type="match status" value="1"/>
</dbReference>
<dbReference type="InterPro" id="IPR020846">
    <property type="entry name" value="MFS_dom"/>
</dbReference>
<evidence type="ECO:0000259" key="9">
    <source>
        <dbReference type="PROSITE" id="PS50850"/>
    </source>
</evidence>
<dbReference type="EMBL" id="KQ983074">
    <property type="protein sequence ID" value="KYQ47773.1"/>
    <property type="molecule type" value="Genomic_DNA"/>
</dbReference>
<keyword evidence="8" id="KW-0325">Glycoprotein</keyword>
<evidence type="ECO:0000256" key="8">
    <source>
        <dbReference type="ARBA" id="ARBA00023180"/>
    </source>
</evidence>
<evidence type="ECO:0000256" key="7">
    <source>
        <dbReference type="ARBA" id="ARBA00023136"/>
    </source>
</evidence>
<keyword evidence="3" id="KW-1003">Cell membrane</keyword>
<dbReference type="GO" id="GO:0022857">
    <property type="term" value="F:transmembrane transporter activity"/>
    <property type="evidence" value="ECO:0007669"/>
    <property type="project" value="InterPro"/>
</dbReference>
<protein>
    <submittedName>
        <fullName evidence="10">Facilitated trehalose transporter Tret1</fullName>
    </submittedName>
</protein>
<dbReference type="AlphaFoldDB" id="A0A151WIS8"/>
<evidence type="ECO:0000256" key="5">
    <source>
        <dbReference type="ARBA" id="ARBA00022692"/>
    </source>
</evidence>
<keyword evidence="5" id="KW-0812">Transmembrane</keyword>
<dbReference type="GO" id="GO:0005886">
    <property type="term" value="C:plasma membrane"/>
    <property type="evidence" value="ECO:0007669"/>
    <property type="project" value="UniProtKB-SubCell"/>
</dbReference>
<feature type="domain" description="Major facilitator superfamily (MFS) profile" evidence="9">
    <location>
        <begin position="26"/>
        <end position="461"/>
    </location>
</feature>
<dbReference type="PANTHER" id="PTHR48021">
    <property type="match status" value="1"/>
</dbReference>
<name>A0A151WIS8_9HYME</name>
<dbReference type="Gene3D" id="1.20.1250.20">
    <property type="entry name" value="MFS general substrate transporter like domains"/>
    <property type="match status" value="1"/>
</dbReference>
<evidence type="ECO:0000313" key="11">
    <source>
        <dbReference type="Proteomes" id="UP000075809"/>
    </source>
</evidence>
<dbReference type="Proteomes" id="UP000075809">
    <property type="component" value="Unassembled WGS sequence"/>
</dbReference>
<gene>
    <name evidence="10" type="ORF">ALC60_13198</name>
</gene>
<keyword evidence="4" id="KW-0762">Sugar transport</keyword>
<dbReference type="InterPro" id="IPR003663">
    <property type="entry name" value="Sugar/inositol_transpt"/>
</dbReference>
<evidence type="ECO:0000256" key="3">
    <source>
        <dbReference type="ARBA" id="ARBA00022475"/>
    </source>
</evidence>
<dbReference type="PANTHER" id="PTHR48021:SF68">
    <property type="entry name" value="MAJOR FACILITATOR SUPERFAMILY (MFS) PROFILE DOMAIN-CONTAINING PROTEIN"/>
    <property type="match status" value="1"/>
</dbReference>
<dbReference type="InterPro" id="IPR036259">
    <property type="entry name" value="MFS_trans_sf"/>
</dbReference>
<keyword evidence="11" id="KW-1185">Reference proteome</keyword>
<dbReference type="STRING" id="64791.A0A151WIS8"/>